<gene>
    <name evidence="8" type="ORF">B1991_10170</name>
</gene>
<evidence type="ECO:0000256" key="1">
    <source>
        <dbReference type="ARBA" id="ARBA00004651"/>
    </source>
</evidence>
<evidence type="ECO:0000256" key="7">
    <source>
        <dbReference type="SAM" id="Phobius"/>
    </source>
</evidence>
<accession>A0A4S3KFN1</accession>
<evidence type="ECO:0000256" key="5">
    <source>
        <dbReference type="ARBA" id="ARBA00022989"/>
    </source>
</evidence>
<dbReference type="PANTHER" id="PTHR33884">
    <property type="entry name" value="UPF0410 PROTEIN YMGE"/>
    <property type="match status" value="1"/>
</dbReference>
<reference evidence="8 9" key="1">
    <citation type="submission" date="2017-02" db="EMBL/GenBank/DDBJ databases">
        <title>Whole genome sequencing of Rhodanobacter lindaniclasticus DSM 17932.</title>
        <authorList>
            <person name="Kumar S."/>
            <person name="Patil P."/>
            <person name="Patil P.B."/>
        </authorList>
    </citation>
    <scope>NUCLEOTIDE SEQUENCE [LARGE SCALE GENOMIC DNA]</scope>
    <source>
        <strain evidence="8 9">DSM 17932</strain>
    </source>
</reference>
<dbReference type="PANTHER" id="PTHR33884:SF7">
    <property type="entry name" value="BSL8023 PROTEIN"/>
    <property type="match status" value="1"/>
</dbReference>
<keyword evidence="6 7" id="KW-0472">Membrane</keyword>
<keyword evidence="9" id="KW-1185">Reference proteome</keyword>
<evidence type="ECO:0000256" key="6">
    <source>
        <dbReference type="ARBA" id="ARBA00023136"/>
    </source>
</evidence>
<dbReference type="EMBL" id="MWIO01000027">
    <property type="protein sequence ID" value="THD07270.1"/>
    <property type="molecule type" value="Genomic_DNA"/>
</dbReference>
<comment type="subcellular location">
    <subcellularLocation>
        <location evidence="1">Cell membrane</location>
        <topology evidence="1">Multi-pass membrane protein</topology>
    </subcellularLocation>
</comment>
<dbReference type="Pfam" id="PF04226">
    <property type="entry name" value="Transgly_assoc"/>
    <property type="match status" value="1"/>
</dbReference>
<feature type="transmembrane region" description="Helical" evidence="7">
    <location>
        <begin position="59"/>
        <end position="79"/>
    </location>
</feature>
<keyword evidence="5 7" id="KW-1133">Transmembrane helix</keyword>
<dbReference type="InterPro" id="IPR007341">
    <property type="entry name" value="Transgly_assoc"/>
</dbReference>
<dbReference type="Proteomes" id="UP000306317">
    <property type="component" value="Unassembled WGS sequence"/>
</dbReference>
<feature type="transmembrane region" description="Helical" evidence="7">
    <location>
        <begin position="27"/>
        <end position="47"/>
    </location>
</feature>
<proteinExistence type="inferred from homology"/>
<organism evidence="8 9">
    <name type="scientific">Rhodanobacter lindaniclasticus</name>
    <dbReference type="NCBI Taxonomy" id="75310"/>
    <lineage>
        <taxon>Bacteria</taxon>
        <taxon>Pseudomonadati</taxon>
        <taxon>Pseudomonadota</taxon>
        <taxon>Gammaproteobacteria</taxon>
        <taxon>Lysobacterales</taxon>
        <taxon>Rhodanobacteraceae</taxon>
        <taxon>Rhodanobacter</taxon>
    </lineage>
</organism>
<evidence type="ECO:0000256" key="2">
    <source>
        <dbReference type="ARBA" id="ARBA00011006"/>
    </source>
</evidence>
<sequence length="84" mass="8920">MHWLWVFVIGLVVGVVAKLLTPGKDPGGFIITAIIGIAGSLLATWVGQQLFGWYQAGQSAGFIASVVGAVVLLLLYHLVKRKST</sequence>
<comment type="caution">
    <text evidence="8">The sequence shown here is derived from an EMBL/GenBank/DDBJ whole genome shotgun (WGS) entry which is preliminary data.</text>
</comment>
<keyword evidence="3" id="KW-1003">Cell membrane</keyword>
<evidence type="ECO:0000313" key="8">
    <source>
        <dbReference type="EMBL" id="THD07270.1"/>
    </source>
</evidence>
<dbReference type="AlphaFoldDB" id="A0A4S3KFN1"/>
<evidence type="ECO:0000256" key="4">
    <source>
        <dbReference type="ARBA" id="ARBA00022692"/>
    </source>
</evidence>
<name>A0A4S3KFN1_9GAMM</name>
<evidence type="ECO:0000256" key="3">
    <source>
        <dbReference type="ARBA" id="ARBA00022475"/>
    </source>
</evidence>
<protein>
    <submittedName>
        <fullName evidence="8">Transglycosylase</fullName>
    </submittedName>
</protein>
<keyword evidence="4 7" id="KW-0812">Transmembrane</keyword>
<comment type="similarity">
    <text evidence="2">Belongs to the UPF0410 family.</text>
</comment>
<evidence type="ECO:0000313" key="9">
    <source>
        <dbReference type="Proteomes" id="UP000306317"/>
    </source>
</evidence>
<dbReference type="GO" id="GO:0005886">
    <property type="term" value="C:plasma membrane"/>
    <property type="evidence" value="ECO:0007669"/>
    <property type="project" value="UniProtKB-SubCell"/>
</dbReference>
<dbReference type="RefSeq" id="WP_136258617.1">
    <property type="nucleotide sequence ID" value="NZ_MWIO01000027.1"/>
</dbReference>